<accession>A0A1U7XVD5</accession>
<protein>
    <submittedName>
        <fullName evidence="4">Disease resistance protein At4g27190-like</fullName>
    </submittedName>
</protein>
<feature type="domain" description="Disease resistance R13L4/SHOC-2-like LRR" evidence="2">
    <location>
        <begin position="105"/>
        <end position="245"/>
    </location>
</feature>
<dbReference type="InterPro" id="IPR032675">
    <property type="entry name" value="LRR_dom_sf"/>
</dbReference>
<evidence type="ECO:0000313" key="3">
    <source>
        <dbReference type="Proteomes" id="UP000189701"/>
    </source>
</evidence>
<dbReference type="SUPFAM" id="SSF52058">
    <property type="entry name" value="L domain-like"/>
    <property type="match status" value="1"/>
</dbReference>
<dbReference type="STRING" id="4096.A0A1U7XVD5"/>
<keyword evidence="3" id="KW-1185">Reference proteome</keyword>
<dbReference type="Proteomes" id="UP000189701">
    <property type="component" value="Unplaced"/>
</dbReference>
<dbReference type="RefSeq" id="XP_009790435.1">
    <property type="nucleotide sequence ID" value="XM_009792133.1"/>
</dbReference>
<name>A0A1U7XVD5_NICSY</name>
<dbReference type="InterPro" id="IPR055414">
    <property type="entry name" value="LRR_R13L4/SHOC2-like"/>
</dbReference>
<organism evidence="3 4">
    <name type="scientific">Nicotiana sylvestris</name>
    <name type="common">Wood tobacco</name>
    <name type="synonym">South American tobacco</name>
    <dbReference type="NCBI Taxonomy" id="4096"/>
    <lineage>
        <taxon>Eukaryota</taxon>
        <taxon>Viridiplantae</taxon>
        <taxon>Streptophyta</taxon>
        <taxon>Embryophyta</taxon>
        <taxon>Tracheophyta</taxon>
        <taxon>Spermatophyta</taxon>
        <taxon>Magnoliopsida</taxon>
        <taxon>eudicotyledons</taxon>
        <taxon>Gunneridae</taxon>
        <taxon>Pentapetalae</taxon>
        <taxon>asterids</taxon>
        <taxon>lamiids</taxon>
        <taxon>Solanales</taxon>
        <taxon>Solanaceae</taxon>
        <taxon>Nicotianoideae</taxon>
        <taxon>Nicotianeae</taxon>
        <taxon>Nicotiana</taxon>
    </lineage>
</organism>
<gene>
    <name evidence="4" type="primary">LOC104237901</name>
</gene>
<evidence type="ECO:0000313" key="4">
    <source>
        <dbReference type="RefSeq" id="XP_009790435.1"/>
    </source>
</evidence>
<dbReference type="PANTHER" id="PTHR47186">
    <property type="entry name" value="LEUCINE-RICH REPEAT-CONTAINING PROTEIN 57"/>
    <property type="match status" value="1"/>
</dbReference>
<proteinExistence type="predicted"/>
<dbReference type="Gene3D" id="3.80.10.10">
    <property type="entry name" value="Ribonuclease Inhibitor"/>
    <property type="match status" value="2"/>
</dbReference>
<reference evidence="4" key="2">
    <citation type="submission" date="2025-08" db="UniProtKB">
        <authorList>
            <consortium name="RefSeq"/>
        </authorList>
    </citation>
    <scope>IDENTIFICATION</scope>
    <source>
        <tissue evidence="4">Leaf</tissue>
    </source>
</reference>
<evidence type="ECO:0000259" key="2">
    <source>
        <dbReference type="Pfam" id="PF23598"/>
    </source>
</evidence>
<reference evidence="3" key="1">
    <citation type="journal article" date="2013" name="Genome Biol.">
        <title>Reference genomes and transcriptomes of Nicotiana sylvestris and Nicotiana tomentosiformis.</title>
        <authorList>
            <person name="Sierro N."/>
            <person name="Battey J.N."/>
            <person name="Ouadi S."/>
            <person name="Bovet L."/>
            <person name="Goepfert S."/>
            <person name="Bakaher N."/>
            <person name="Peitsch M.C."/>
            <person name="Ivanov N.V."/>
        </authorList>
    </citation>
    <scope>NUCLEOTIDE SEQUENCE [LARGE SCALE GENOMIC DNA]</scope>
</reference>
<dbReference type="PROSITE" id="PS51450">
    <property type="entry name" value="LRR"/>
    <property type="match status" value="1"/>
</dbReference>
<sequence>MIEILKDACLLEGHEWDSVKMHDVVRDVAIWIDNSLGKHNSLIQAGLGLSEISHIKMSASVKRMSFVSNKIERLPDSFMECPETTTLLLQDNRGLAEIPDTFFLAFPALRVLNLSGTDIRALPSSINSLYQLRALILIDCRGLTELPPIGNLCNLQLLDCDDIRLHRLPQGMDKLTDLSCLTAIHLKSIDQGILLKLASIEMIDVLGCRLLSTCFDELSSLQKLTSLYIRLDRSSVSNRDHTWMSRLKSFHIVVGEDFTWMPVEFYSSPRTITISNCEIFSKGELSGMLQFASNLYLVNCMGLRKLIAYNSFSGIKQFIVHYCDCDFKPAEEGSGRFDPLPNLEYLCLAGINNLESVSDISHLLGLRFSKLCRLDISDCHRLRCLFNVGGAFSVPNHMEHIKIHYCTELVELFVQCGSSQTTLVNSEIPRVRKFLLSSCPKLRTLGEPENMWEHLDELSLTNCNQIKKLPLSIQTSKNVKGIRGESKWWNQLEWDSDNFKSNLEHCFQPVQY</sequence>
<dbReference type="InterPro" id="IPR001611">
    <property type="entry name" value="Leu-rich_rpt"/>
</dbReference>
<dbReference type="AlphaFoldDB" id="A0A1U7XVD5"/>
<keyword evidence="1" id="KW-0677">Repeat</keyword>
<dbReference type="PANTHER" id="PTHR47186:SF20">
    <property type="entry name" value="DISEASE RESISTANCE PROTEIN RPS5-LIKE"/>
    <property type="match status" value="1"/>
</dbReference>
<dbReference type="eggNOG" id="KOG4658">
    <property type="taxonomic scope" value="Eukaryota"/>
</dbReference>
<dbReference type="Pfam" id="PF23598">
    <property type="entry name" value="LRR_14"/>
    <property type="match status" value="1"/>
</dbReference>
<evidence type="ECO:0000256" key="1">
    <source>
        <dbReference type="ARBA" id="ARBA00022737"/>
    </source>
</evidence>